<evidence type="ECO:0000313" key="1">
    <source>
        <dbReference type="EMBL" id="GII79412.1"/>
    </source>
</evidence>
<comment type="caution">
    <text evidence="1">The sequence shown here is derived from an EMBL/GenBank/DDBJ whole genome shotgun (WGS) entry which is preliminary data.</text>
</comment>
<dbReference type="EMBL" id="BOOU01000058">
    <property type="protein sequence ID" value="GII79412.1"/>
    <property type="molecule type" value="Genomic_DNA"/>
</dbReference>
<reference evidence="1" key="1">
    <citation type="submission" date="2021-01" db="EMBL/GenBank/DDBJ databases">
        <title>Whole genome shotgun sequence of Sphaerisporangium rufum NBRC 109079.</title>
        <authorList>
            <person name="Komaki H."/>
            <person name="Tamura T."/>
        </authorList>
    </citation>
    <scope>NUCLEOTIDE SEQUENCE</scope>
    <source>
        <strain evidence="1">NBRC 109079</strain>
    </source>
</reference>
<protein>
    <submittedName>
        <fullName evidence="1">Uncharacterized protein</fullName>
    </submittedName>
</protein>
<dbReference type="Proteomes" id="UP000655287">
    <property type="component" value="Unassembled WGS sequence"/>
</dbReference>
<dbReference type="AlphaFoldDB" id="A0A919R488"/>
<proteinExistence type="predicted"/>
<gene>
    <name evidence="1" type="ORF">Sru01_43940</name>
</gene>
<sequence length="89" mass="9379">MVYTVAVRMCSTTGSGIAKNRALPGVISAPAVSSVSRAAPAITGTAPSRISPVIGSRSRQVVTDRSRPGRWVSRERRPVVVLSSLMTRS</sequence>
<organism evidence="1 2">
    <name type="scientific">Sphaerisporangium rufum</name>
    <dbReference type="NCBI Taxonomy" id="1381558"/>
    <lineage>
        <taxon>Bacteria</taxon>
        <taxon>Bacillati</taxon>
        <taxon>Actinomycetota</taxon>
        <taxon>Actinomycetes</taxon>
        <taxon>Streptosporangiales</taxon>
        <taxon>Streptosporangiaceae</taxon>
        <taxon>Sphaerisporangium</taxon>
    </lineage>
</organism>
<accession>A0A919R488</accession>
<evidence type="ECO:0000313" key="2">
    <source>
        <dbReference type="Proteomes" id="UP000655287"/>
    </source>
</evidence>
<name>A0A919R488_9ACTN</name>
<keyword evidence="2" id="KW-1185">Reference proteome</keyword>